<evidence type="ECO:0000313" key="2">
    <source>
        <dbReference type="EMBL" id="SDY45922.1"/>
    </source>
</evidence>
<name>A0A1H3K163_9BACI</name>
<dbReference type="OrthoDB" id="2360495at2"/>
<organism evidence="2 3">
    <name type="scientific">Evansella caseinilytica</name>
    <dbReference type="NCBI Taxonomy" id="1503961"/>
    <lineage>
        <taxon>Bacteria</taxon>
        <taxon>Bacillati</taxon>
        <taxon>Bacillota</taxon>
        <taxon>Bacilli</taxon>
        <taxon>Bacillales</taxon>
        <taxon>Bacillaceae</taxon>
        <taxon>Evansella</taxon>
    </lineage>
</organism>
<gene>
    <name evidence="2" type="ORF">SAMN05421736_10221</name>
</gene>
<accession>A0A1H3K163</accession>
<reference evidence="3" key="1">
    <citation type="submission" date="2016-10" db="EMBL/GenBank/DDBJ databases">
        <authorList>
            <person name="Varghese N."/>
            <person name="Submissions S."/>
        </authorList>
    </citation>
    <scope>NUCLEOTIDE SEQUENCE [LARGE SCALE GENOMIC DNA]</scope>
    <source>
        <strain evidence="3">SP</strain>
    </source>
</reference>
<dbReference type="Pfam" id="PF11667">
    <property type="entry name" value="DUF3267"/>
    <property type="match status" value="1"/>
</dbReference>
<feature type="transmembrane region" description="Helical" evidence="1">
    <location>
        <begin position="49"/>
        <end position="76"/>
    </location>
</feature>
<sequence>MNCWKTISIANEFDKGRLWLLSALTMLIYFLLFFVIFSTFQPNTLFVDYGILFFILLILAAIPLHLFLHCLPIWLAGKRATFGVRKDQWPYFYYSTKEVLPKRLVLLAVCFPALVITAGSILITVLHPQWMHYTAIVSAFNSGMCVYDFLNVLIIKAAPKKSFVEEHRDGYHVLCRNKQIAQK</sequence>
<dbReference type="InterPro" id="IPR021683">
    <property type="entry name" value="DUF3267"/>
</dbReference>
<dbReference type="EMBL" id="FNPI01000002">
    <property type="protein sequence ID" value="SDY45922.1"/>
    <property type="molecule type" value="Genomic_DNA"/>
</dbReference>
<keyword evidence="1" id="KW-1133">Transmembrane helix</keyword>
<keyword evidence="3" id="KW-1185">Reference proteome</keyword>
<proteinExistence type="predicted"/>
<evidence type="ECO:0000313" key="3">
    <source>
        <dbReference type="Proteomes" id="UP000198935"/>
    </source>
</evidence>
<dbReference type="Proteomes" id="UP000198935">
    <property type="component" value="Unassembled WGS sequence"/>
</dbReference>
<feature type="transmembrane region" description="Helical" evidence="1">
    <location>
        <begin position="104"/>
        <end position="126"/>
    </location>
</feature>
<keyword evidence="1" id="KW-0812">Transmembrane</keyword>
<feature type="transmembrane region" description="Helical" evidence="1">
    <location>
        <begin position="18"/>
        <end position="37"/>
    </location>
</feature>
<evidence type="ECO:0000256" key="1">
    <source>
        <dbReference type="SAM" id="Phobius"/>
    </source>
</evidence>
<dbReference type="AlphaFoldDB" id="A0A1H3K163"/>
<keyword evidence="1" id="KW-0472">Membrane</keyword>
<dbReference type="STRING" id="1503961.SAMN05421736_10221"/>
<feature type="transmembrane region" description="Helical" evidence="1">
    <location>
        <begin position="132"/>
        <end position="154"/>
    </location>
</feature>
<protein>
    <submittedName>
        <fullName evidence="2">Putative zincin peptidase</fullName>
    </submittedName>
</protein>